<dbReference type="Gene3D" id="2.10.25.10">
    <property type="entry name" value="Laminin"/>
    <property type="match status" value="3"/>
</dbReference>
<dbReference type="GO" id="GO:0005886">
    <property type="term" value="C:plasma membrane"/>
    <property type="evidence" value="ECO:0007669"/>
    <property type="project" value="TreeGrafter"/>
</dbReference>
<dbReference type="PROSITE" id="PS00010">
    <property type="entry name" value="ASX_HYDROXYL"/>
    <property type="match status" value="1"/>
</dbReference>
<sequence>MERPGARQLLLGLWVACFALSGIRGDFCDVNQCQNGGTCLKSLDQSPFFCLCEEGFTGPTCNETEKGPCHPNPCKSQGECRLLPNRGDAFSEYMCICRPGYNGKHCQYNVNECLSQPCKNGGTCLNLKGSYDCKCPLAYVGKTCQLRCKDELGMQTGAIADTQLTASSVYYGFLGLQRWGPELARLHNSGLVNAWTASSYDLNPWIQINLLKTMFISGVVTQGASRGGFSEFVETYKISYSLDGQVFEFYKDENQTREKIFSGNADKYTAVTNMFNSPVIAQYFRIHPVKFYRGCTLRFELIGCEMNGCSDPLGMKSHRISDQQITASSVYKTWGFNKMTWHPYLARLDNTGKSNAWAALTNKPGAWLQIDLLRVKKVTGIITQGARDFGHIQYVAAYKVAYSNDGKSWTVYQDNKTNSIKIFQGNHDNNSHKKNMFDVPFHARFVRILPEAWHNRITLRVELLGCDE</sequence>
<dbReference type="EMBL" id="MN831262">
    <property type="protein sequence ID" value="QHR82766.1"/>
    <property type="molecule type" value="mRNA"/>
</dbReference>
<reference evidence="6" key="2">
    <citation type="journal article" date="2020" name="J. Proteome Res.">
        <title>Extended Snake Cenomics by Top-Down In-Source Decay: Investigating the Newly Discovered Anatolian Meadow Viper Subspecies, Vipera anatolica senliki.</title>
        <authorList>
            <person name="Hempel B.F."/>
            <person name="Damm M."/>
            <person name="Mrinalini M."/>
            <person name="Gocmen B."/>
            <person name="Karis M."/>
            <person name="Nalbantsoy A."/>
            <person name="Kini R.M."/>
            <person name="Suessmuth R.D."/>
        </authorList>
    </citation>
    <scope>NUCLEOTIDE SEQUENCE</scope>
</reference>
<feature type="domain" description="EGF-like" evidence="5">
    <location>
        <begin position="109"/>
        <end position="145"/>
    </location>
</feature>
<evidence type="ECO:0000313" key="6">
    <source>
        <dbReference type="EMBL" id="QHR82766.1"/>
    </source>
</evidence>
<evidence type="ECO:0000256" key="1">
    <source>
        <dbReference type="ARBA" id="ARBA00023157"/>
    </source>
</evidence>
<dbReference type="InterPro" id="IPR000152">
    <property type="entry name" value="EGF-type_Asp/Asn_hydroxyl_site"/>
</dbReference>
<dbReference type="InterPro" id="IPR018097">
    <property type="entry name" value="EGF_Ca-bd_CS"/>
</dbReference>
<dbReference type="PROSITE" id="PS50022">
    <property type="entry name" value="FA58C_3"/>
    <property type="match status" value="2"/>
</dbReference>
<dbReference type="FunFam" id="2.10.25.10:FF:000226">
    <property type="entry name" value="EGF-like repeat and discoidin I-like domain-containing protein 3"/>
    <property type="match status" value="1"/>
</dbReference>
<dbReference type="PROSITE" id="PS01187">
    <property type="entry name" value="EGF_CA"/>
    <property type="match status" value="1"/>
</dbReference>
<feature type="signal peptide" evidence="3">
    <location>
        <begin position="1"/>
        <end position="25"/>
    </location>
</feature>
<dbReference type="PROSITE" id="PS01186">
    <property type="entry name" value="EGF_2"/>
    <property type="match status" value="2"/>
</dbReference>
<dbReference type="InterPro" id="IPR001881">
    <property type="entry name" value="EGF-like_Ca-bd_dom"/>
</dbReference>
<evidence type="ECO:0000256" key="3">
    <source>
        <dbReference type="SAM" id="SignalP"/>
    </source>
</evidence>
<dbReference type="GO" id="GO:0005509">
    <property type="term" value="F:calcium ion binding"/>
    <property type="evidence" value="ECO:0007669"/>
    <property type="project" value="InterPro"/>
</dbReference>
<keyword evidence="2" id="KW-0245">EGF-like domain</keyword>
<feature type="disulfide bond" evidence="2">
    <location>
        <begin position="33"/>
        <end position="50"/>
    </location>
</feature>
<feature type="chain" id="PRO_5026223829" evidence="3">
    <location>
        <begin position="26"/>
        <end position="468"/>
    </location>
</feature>
<dbReference type="PROSITE" id="PS50026">
    <property type="entry name" value="EGF_3"/>
    <property type="match status" value="3"/>
</dbReference>
<feature type="domain" description="EGF-like" evidence="5">
    <location>
        <begin position="65"/>
        <end position="107"/>
    </location>
</feature>
<dbReference type="PROSITE" id="PS01286">
    <property type="entry name" value="FA58C_2"/>
    <property type="match status" value="2"/>
</dbReference>
<dbReference type="Pfam" id="PF00754">
    <property type="entry name" value="F5_F8_type_C"/>
    <property type="match status" value="2"/>
</dbReference>
<dbReference type="SMART" id="SM00181">
    <property type="entry name" value="EGF"/>
    <property type="match status" value="3"/>
</dbReference>
<keyword evidence="3" id="KW-0732">Signal</keyword>
<dbReference type="SUPFAM" id="SSF49785">
    <property type="entry name" value="Galactose-binding domain-like"/>
    <property type="match status" value="2"/>
</dbReference>
<name>A0A6G5ZUC1_VIPAN</name>
<feature type="disulfide bond" evidence="2">
    <location>
        <begin position="135"/>
        <end position="144"/>
    </location>
</feature>
<feature type="domain" description="EGF-like" evidence="5">
    <location>
        <begin position="24"/>
        <end position="62"/>
    </location>
</feature>
<protein>
    <submittedName>
        <fullName evidence="6">Lactadherin 6</fullName>
    </submittedName>
</protein>
<dbReference type="SUPFAM" id="SSF57196">
    <property type="entry name" value="EGF/Laminin"/>
    <property type="match status" value="3"/>
</dbReference>
<dbReference type="SMART" id="SM00231">
    <property type="entry name" value="FA58C"/>
    <property type="match status" value="2"/>
</dbReference>
<accession>A0A6G5ZUC1</accession>
<dbReference type="CDD" id="cd00057">
    <property type="entry name" value="FA58C"/>
    <property type="match status" value="2"/>
</dbReference>
<proteinExistence type="evidence at transcript level"/>
<feature type="domain" description="F5/8 type C" evidence="4">
    <location>
        <begin position="309"/>
        <end position="466"/>
    </location>
</feature>
<evidence type="ECO:0000256" key="2">
    <source>
        <dbReference type="PROSITE-ProRule" id="PRU00076"/>
    </source>
</evidence>
<organism evidence="6">
    <name type="scientific">Vipera anatolica senliki</name>
    <name type="common">Anatolian meadow viper</name>
    <dbReference type="NCBI Taxonomy" id="2604287"/>
    <lineage>
        <taxon>Eukaryota</taxon>
        <taxon>Metazoa</taxon>
        <taxon>Chordata</taxon>
        <taxon>Craniata</taxon>
        <taxon>Vertebrata</taxon>
        <taxon>Euteleostomi</taxon>
        <taxon>Lepidosauria</taxon>
        <taxon>Squamata</taxon>
        <taxon>Bifurcata</taxon>
        <taxon>Unidentata</taxon>
        <taxon>Episquamata</taxon>
        <taxon>Toxicofera</taxon>
        <taxon>Serpentes</taxon>
        <taxon>Colubroidea</taxon>
        <taxon>Viperidae</taxon>
        <taxon>Viperinae</taxon>
        <taxon>Vipera</taxon>
    </lineage>
</organism>
<comment type="caution">
    <text evidence="2">Lacks conserved residue(s) required for the propagation of feature annotation.</text>
</comment>
<dbReference type="InterPro" id="IPR008979">
    <property type="entry name" value="Galactose-bd-like_sf"/>
</dbReference>
<reference evidence="6" key="1">
    <citation type="submission" date="2019-12" db="EMBL/GenBank/DDBJ databases">
        <authorList>
            <person name="Hempel B.-F."/>
            <person name="Damm M."/>
            <person name="Mrinalini M."/>
            <person name="Gocmen B."/>
            <person name="Karis M."/>
            <person name="Nalbantsoy A."/>
            <person name="Kini R.M."/>
            <person name="Sussmuth R.D."/>
        </authorList>
    </citation>
    <scope>NUCLEOTIDE SEQUENCE</scope>
</reference>
<dbReference type="CDD" id="cd00054">
    <property type="entry name" value="EGF_CA"/>
    <property type="match status" value="3"/>
</dbReference>
<dbReference type="InterPro" id="IPR000742">
    <property type="entry name" value="EGF"/>
</dbReference>
<feature type="disulfide bond" evidence="2">
    <location>
        <begin position="97"/>
        <end position="106"/>
    </location>
</feature>
<feature type="domain" description="F5/8 type C" evidence="4">
    <location>
        <begin position="148"/>
        <end position="304"/>
    </location>
</feature>
<evidence type="ECO:0000259" key="4">
    <source>
        <dbReference type="PROSITE" id="PS50022"/>
    </source>
</evidence>
<dbReference type="SMART" id="SM00179">
    <property type="entry name" value="EGF_CA"/>
    <property type="match status" value="2"/>
</dbReference>
<evidence type="ECO:0000259" key="5">
    <source>
        <dbReference type="PROSITE" id="PS50026"/>
    </source>
</evidence>
<dbReference type="Pfam" id="PF00008">
    <property type="entry name" value="EGF"/>
    <property type="match status" value="3"/>
</dbReference>
<dbReference type="InterPro" id="IPR050633">
    <property type="entry name" value="Neuropilin_MCO_CoagFactor"/>
</dbReference>
<dbReference type="GO" id="GO:0038023">
    <property type="term" value="F:signaling receptor activity"/>
    <property type="evidence" value="ECO:0007669"/>
    <property type="project" value="TreeGrafter"/>
</dbReference>
<dbReference type="PANTHER" id="PTHR46806">
    <property type="entry name" value="F5/8 TYPE C DOMAIN-CONTAINING PROTEIN"/>
    <property type="match status" value="1"/>
</dbReference>
<feature type="disulfide bond" evidence="2">
    <location>
        <begin position="52"/>
        <end position="61"/>
    </location>
</feature>
<dbReference type="InterPro" id="IPR000421">
    <property type="entry name" value="FA58C"/>
</dbReference>
<dbReference type="PROSITE" id="PS00022">
    <property type="entry name" value="EGF_1"/>
    <property type="match status" value="3"/>
</dbReference>
<dbReference type="PANTHER" id="PTHR46806:SF11">
    <property type="entry name" value="MILK FAT GLOBULE EGF AND FACTOR V_VIII DOMAIN CONTAINING"/>
    <property type="match status" value="1"/>
</dbReference>
<keyword evidence="1 2" id="KW-1015">Disulfide bond</keyword>
<dbReference type="Gene3D" id="2.60.120.260">
    <property type="entry name" value="Galactose-binding domain-like"/>
    <property type="match status" value="2"/>
</dbReference>
<dbReference type="FunFam" id="2.60.120.260:FF:000002">
    <property type="entry name" value="Coagulation factor VIII"/>
    <property type="match status" value="2"/>
</dbReference>
<dbReference type="AlphaFoldDB" id="A0A6G5ZUC1"/>
<dbReference type="PROSITE" id="PS01285">
    <property type="entry name" value="FA58C_1"/>
    <property type="match status" value="2"/>
</dbReference>